<dbReference type="EMBL" id="JABXBU010000001">
    <property type="protein sequence ID" value="KAF8797269.1"/>
    <property type="molecule type" value="Genomic_DNA"/>
</dbReference>
<dbReference type="AlphaFoldDB" id="A0A8T0G5V6"/>
<comment type="caution">
    <text evidence="1">The sequence shown here is derived from an EMBL/GenBank/DDBJ whole genome shotgun (WGS) entry which is preliminary data.</text>
</comment>
<sequence>MHTQTALLLYFKNVDAVKGFGKSVFPCNCLACEPPKTVALPSVVLSPRSPNDSNVGPLLPFSPDKMCVGNNLSSPHQSLHENIDRVHPLSPNSVLSAALNCLDPSQCASKDPSNSSTPCTGLGTIDTKPGFAVC</sequence>
<proteinExistence type="predicted"/>
<protein>
    <submittedName>
        <fullName evidence="1">Uncharacterized protein</fullName>
    </submittedName>
</protein>
<keyword evidence="2" id="KW-1185">Reference proteome</keyword>
<organism evidence="1 2">
    <name type="scientific">Argiope bruennichi</name>
    <name type="common">Wasp spider</name>
    <name type="synonym">Aranea bruennichi</name>
    <dbReference type="NCBI Taxonomy" id="94029"/>
    <lineage>
        <taxon>Eukaryota</taxon>
        <taxon>Metazoa</taxon>
        <taxon>Ecdysozoa</taxon>
        <taxon>Arthropoda</taxon>
        <taxon>Chelicerata</taxon>
        <taxon>Arachnida</taxon>
        <taxon>Araneae</taxon>
        <taxon>Araneomorphae</taxon>
        <taxon>Entelegynae</taxon>
        <taxon>Araneoidea</taxon>
        <taxon>Araneidae</taxon>
        <taxon>Argiope</taxon>
    </lineage>
</organism>
<evidence type="ECO:0000313" key="2">
    <source>
        <dbReference type="Proteomes" id="UP000807504"/>
    </source>
</evidence>
<reference evidence="1" key="1">
    <citation type="journal article" date="2020" name="bioRxiv">
        <title>Chromosome-level reference genome of the European wasp spider Argiope bruennichi: a resource for studies on range expansion and evolutionary adaptation.</title>
        <authorList>
            <person name="Sheffer M.M."/>
            <person name="Hoppe A."/>
            <person name="Krehenwinkel H."/>
            <person name="Uhl G."/>
            <person name="Kuss A.W."/>
            <person name="Jensen L."/>
            <person name="Jensen C."/>
            <person name="Gillespie R.G."/>
            <person name="Hoff K.J."/>
            <person name="Prost S."/>
        </authorList>
    </citation>
    <scope>NUCLEOTIDE SEQUENCE</scope>
</reference>
<evidence type="ECO:0000313" key="1">
    <source>
        <dbReference type="EMBL" id="KAF8797269.1"/>
    </source>
</evidence>
<name>A0A8T0G5V6_ARGBR</name>
<accession>A0A8T0G5V6</accession>
<gene>
    <name evidence="1" type="ORF">HNY73_001554</name>
</gene>
<dbReference type="Proteomes" id="UP000807504">
    <property type="component" value="Unassembled WGS sequence"/>
</dbReference>
<reference evidence="1" key="2">
    <citation type="submission" date="2020-06" db="EMBL/GenBank/DDBJ databases">
        <authorList>
            <person name="Sheffer M."/>
        </authorList>
    </citation>
    <scope>NUCLEOTIDE SEQUENCE</scope>
</reference>